<proteinExistence type="predicted"/>
<dbReference type="InterPro" id="IPR003594">
    <property type="entry name" value="HATPase_dom"/>
</dbReference>
<name>A0A6G3ZV24_9BACL</name>
<reference evidence="2" key="1">
    <citation type="submission" date="2020-02" db="EMBL/GenBank/DDBJ databases">
        <authorList>
            <person name="Shen X.-R."/>
            <person name="Zhang Y.-X."/>
        </authorList>
    </citation>
    <scope>NUCLEOTIDE SEQUENCE</scope>
    <source>
        <strain evidence="2">SYP-B3998</strain>
    </source>
</reference>
<evidence type="ECO:0000259" key="1">
    <source>
        <dbReference type="Pfam" id="PF02518"/>
    </source>
</evidence>
<gene>
    <name evidence="2" type="ORF">GK047_08085</name>
</gene>
<dbReference type="AlphaFoldDB" id="A0A6G3ZV24"/>
<feature type="domain" description="Histidine kinase/HSP90-like ATPase" evidence="1">
    <location>
        <begin position="2"/>
        <end position="64"/>
    </location>
</feature>
<protein>
    <recommendedName>
        <fullName evidence="1">Histidine kinase/HSP90-like ATPase domain-containing protein</fullName>
    </recommendedName>
</protein>
<organism evidence="2">
    <name type="scientific">Paenibacillus sp. SYP-B3998</name>
    <dbReference type="NCBI Taxonomy" id="2678564"/>
    <lineage>
        <taxon>Bacteria</taxon>
        <taxon>Bacillati</taxon>
        <taxon>Bacillota</taxon>
        <taxon>Bacilli</taxon>
        <taxon>Bacillales</taxon>
        <taxon>Paenibacillaceae</taxon>
        <taxon>Paenibacillus</taxon>
    </lineage>
</organism>
<evidence type="ECO:0000313" key="2">
    <source>
        <dbReference type="EMBL" id="NEW05965.1"/>
    </source>
</evidence>
<dbReference type="Pfam" id="PF02518">
    <property type="entry name" value="HATPase_c"/>
    <property type="match status" value="1"/>
</dbReference>
<dbReference type="SUPFAM" id="SSF55874">
    <property type="entry name" value="ATPase domain of HSP90 chaperone/DNA topoisomerase II/histidine kinase"/>
    <property type="match status" value="1"/>
</dbReference>
<dbReference type="Gene3D" id="3.30.565.10">
    <property type="entry name" value="Histidine kinase-like ATPase, C-terminal domain"/>
    <property type="match status" value="1"/>
</dbReference>
<accession>A0A6G3ZV24</accession>
<dbReference type="InterPro" id="IPR036890">
    <property type="entry name" value="HATPase_C_sf"/>
</dbReference>
<comment type="caution">
    <text evidence="2">The sequence shown here is derived from an EMBL/GenBank/DDBJ whole genome shotgun (WGS) entry which is preliminary data.</text>
</comment>
<dbReference type="EMBL" id="JAAIKC010000002">
    <property type="protein sequence ID" value="NEW05965.1"/>
    <property type="molecule type" value="Genomic_DNA"/>
</dbReference>
<sequence length="66" mass="7424">MEITTMNNSIGMDEETLERILERRSGIRQGTGLSNVDRSLKQMYVQGLQIRSHPDQGTTVAFVVSK</sequence>